<dbReference type="Gene3D" id="1.10.287.130">
    <property type="match status" value="1"/>
</dbReference>
<evidence type="ECO:0000256" key="4">
    <source>
        <dbReference type="ARBA" id="ARBA00022679"/>
    </source>
</evidence>
<evidence type="ECO:0000256" key="1">
    <source>
        <dbReference type="ARBA" id="ARBA00000085"/>
    </source>
</evidence>
<feature type="transmembrane region" description="Helical" evidence="10">
    <location>
        <begin position="84"/>
        <end position="103"/>
    </location>
</feature>
<dbReference type="Proteomes" id="UP000176413">
    <property type="component" value="Unassembled WGS sequence"/>
</dbReference>
<feature type="transmembrane region" description="Helical" evidence="10">
    <location>
        <begin position="115"/>
        <end position="148"/>
    </location>
</feature>
<feature type="transmembrane region" description="Helical" evidence="10">
    <location>
        <begin position="60"/>
        <end position="78"/>
    </location>
</feature>
<dbReference type="InterPro" id="IPR036890">
    <property type="entry name" value="HATPase_C_sf"/>
</dbReference>
<keyword evidence="6" id="KW-0418">Kinase</keyword>
<feature type="transmembrane region" description="Helical" evidence="10">
    <location>
        <begin position="168"/>
        <end position="190"/>
    </location>
</feature>
<evidence type="ECO:0000256" key="2">
    <source>
        <dbReference type="ARBA" id="ARBA00012438"/>
    </source>
</evidence>
<feature type="domain" description="Histidine kinase" evidence="11">
    <location>
        <begin position="249"/>
        <end position="485"/>
    </location>
</feature>
<keyword evidence="7" id="KW-0067">ATP-binding</keyword>
<keyword evidence="5" id="KW-0547">Nucleotide-binding</keyword>
<keyword evidence="10" id="KW-0472">Membrane</keyword>
<name>A0A1F6MA16_9BACT</name>
<dbReference type="SUPFAM" id="SSF55874">
    <property type="entry name" value="ATPase domain of HSP90 chaperone/DNA topoisomerase II/histidine kinase"/>
    <property type="match status" value="1"/>
</dbReference>
<evidence type="ECO:0000259" key="11">
    <source>
        <dbReference type="PROSITE" id="PS50109"/>
    </source>
</evidence>
<sequence length="505" mass="56434">MKALLFKLIEPRAKDEDDRRQEFILNILLVSAGLLLTVSIISSTATLFFFSNTESRANNALSFGLLFSLLGLLLFLYLASRRGFFSFASHLLLGIFFLLVIYMNYRWGVDLPSTILLDALVIVMSGILINTRFAFITTAIIAMIMTTVDILQKSQITEVDRYWRDEPWLITDTIVTSVIFLIIAIVSWLSNREIEKSLARARKSEAELKIERDSLEVKIEERTKELKETQAEKMTQLYRFAEFGRLSAGLFHDLINPLNAVSLNVEKLRNQSVSGAPATALSMKASEQAGSCVDRAVRAAKRLEDMVVSIRKQLTRQENKITFSLKEEIEGVINVLSHKAQNVGVTIRFLTDEDIHLFGDAMKFNQVALNLIVNAIDAYLPAVALVKAGASPQIPTLIKREIIVSLQEKKGTVIFSVNDRGMGISDENKQKIFEPFFTTKAESGGIGIGLSMTKRIVEKDFGGSIEVRSEKNEGSEFLVSVPIVQPVESAEILENNQTGIMQNIL</sequence>
<dbReference type="SMART" id="SM00387">
    <property type="entry name" value="HATPase_c"/>
    <property type="match status" value="1"/>
</dbReference>
<comment type="catalytic activity">
    <reaction evidence="1">
        <text>ATP + protein L-histidine = ADP + protein N-phospho-L-histidine.</text>
        <dbReference type="EC" id="2.7.13.3"/>
    </reaction>
</comment>
<dbReference type="EMBL" id="MFQA01000041">
    <property type="protein sequence ID" value="OGH68465.1"/>
    <property type="molecule type" value="Genomic_DNA"/>
</dbReference>
<keyword evidence="8" id="KW-0902">Two-component regulatory system</keyword>
<keyword evidence="4" id="KW-0808">Transferase</keyword>
<dbReference type="PANTHER" id="PTHR43065:SF10">
    <property type="entry name" value="PEROXIDE STRESS-ACTIVATED HISTIDINE KINASE MAK3"/>
    <property type="match status" value="1"/>
</dbReference>
<reference evidence="12 13" key="1">
    <citation type="journal article" date="2016" name="Nat. Commun.">
        <title>Thousands of microbial genomes shed light on interconnected biogeochemical processes in an aquifer system.</title>
        <authorList>
            <person name="Anantharaman K."/>
            <person name="Brown C.T."/>
            <person name="Hug L.A."/>
            <person name="Sharon I."/>
            <person name="Castelle C.J."/>
            <person name="Probst A.J."/>
            <person name="Thomas B.C."/>
            <person name="Singh A."/>
            <person name="Wilkins M.J."/>
            <person name="Karaoz U."/>
            <person name="Brodie E.L."/>
            <person name="Williams K.H."/>
            <person name="Hubbard S.S."/>
            <person name="Banfield J.F."/>
        </authorList>
    </citation>
    <scope>NUCLEOTIDE SEQUENCE [LARGE SCALE GENOMIC DNA]</scope>
</reference>
<dbReference type="GO" id="GO:0000160">
    <property type="term" value="P:phosphorelay signal transduction system"/>
    <property type="evidence" value="ECO:0007669"/>
    <property type="project" value="UniProtKB-KW"/>
</dbReference>
<keyword evidence="9" id="KW-0175">Coiled coil</keyword>
<feature type="coiled-coil region" evidence="9">
    <location>
        <begin position="191"/>
        <end position="232"/>
    </location>
</feature>
<keyword evidence="10" id="KW-1133">Transmembrane helix</keyword>
<accession>A0A1F6MA16</accession>
<evidence type="ECO:0000256" key="8">
    <source>
        <dbReference type="ARBA" id="ARBA00023012"/>
    </source>
</evidence>
<evidence type="ECO:0000256" key="9">
    <source>
        <dbReference type="SAM" id="Coils"/>
    </source>
</evidence>
<evidence type="ECO:0000256" key="6">
    <source>
        <dbReference type="ARBA" id="ARBA00022777"/>
    </source>
</evidence>
<dbReference type="AlphaFoldDB" id="A0A1F6MA16"/>
<comment type="caution">
    <text evidence="12">The sequence shown here is derived from an EMBL/GenBank/DDBJ whole genome shotgun (WGS) entry which is preliminary data.</text>
</comment>
<dbReference type="EC" id="2.7.13.3" evidence="2"/>
<dbReference type="Pfam" id="PF02518">
    <property type="entry name" value="HATPase_c"/>
    <property type="match status" value="1"/>
</dbReference>
<dbReference type="PROSITE" id="PS50109">
    <property type="entry name" value="HIS_KIN"/>
    <property type="match status" value="1"/>
</dbReference>
<organism evidence="12 13">
    <name type="scientific">Candidatus Magasanikbacteria bacterium RIFCSPHIGHO2_02_FULL_45_10</name>
    <dbReference type="NCBI Taxonomy" id="1798679"/>
    <lineage>
        <taxon>Bacteria</taxon>
        <taxon>Candidatus Magasanikiibacteriota</taxon>
    </lineage>
</organism>
<dbReference type="GO" id="GO:0005524">
    <property type="term" value="F:ATP binding"/>
    <property type="evidence" value="ECO:0007669"/>
    <property type="project" value="UniProtKB-KW"/>
</dbReference>
<dbReference type="CDD" id="cd00075">
    <property type="entry name" value="HATPase"/>
    <property type="match status" value="1"/>
</dbReference>
<keyword evidence="10" id="KW-0812">Transmembrane</keyword>
<dbReference type="Gene3D" id="3.30.565.10">
    <property type="entry name" value="Histidine kinase-like ATPase, C-terminal domain"/>
    <property type="match status" value="1"/>
</dbReference>
<evidence type="ECO:0000313" key="13">
    <source>
        <dbReference type="Proteomes" id="UP000176413"/>
    </source>
</evidence>
<dbReference type="GO" id="GO:0004673">
    <property type="term" value="F:protein histidine kinase activity"/>
    <property type="evidence" value="ECO:0007669"/>
    <property type="project" value="UniProtKB-EC"/>
</dbReference>
<dbReference type="InterPro" id="IPR004358">
    <property type="entry name" value="Sig_transdc_His_kin-like_C"/>
</dbReference>
<dbReference type="PANTHER" id="PTHR43065">
    <property type="entry name" value="SENSOR HISTIDINE KINASE"/>
    <property type="match status" value="1"/>
</dbReference>
<proteinExistence type="predicted"/>
<protein>
    <recommendedName>
        <fullName evidence="2">histidine kinase</fullName>
        <ecNumber evidence="2">2.7.13.3</ecNumber>
    </recommendedName>
</protein>
<evidence type="ECO:0000256" key="10">
    <source>
        <dbReference type="SAM" id="Phobius"/>
    </source>
</evidence>
<evidence type="ECO:0000313" key="12">
    <source>
        <dbReference type="EMBL" id="OGH68465.1"/>
    </source>
</evidence>
<dbReference type="InterPro" id="IPR005467">
    <property type="entry name" value="His_kinase_dom"/>
</dbReference>
<feature type="transmembrane region" description="Helical" evidence="10">
    <location>
        <begin position="23"/>
        <end position="48"/>
    </location>
</feature>
<evidence type="ECO:0000256" key="5">
    <source>
        <dbReference type="ARBA" id="ARBA00022741"/>
    </source>
</evidence>
<dbReference type="InterPro" id="IPR003594">
    <property type="entry name" value="HATPase_dom"/>
</dbReference>
<dbReference type="PRINTS" id="PR00344">
    <property type="entry name" value="BCTRLSENSOR"/>
</dbReference>
<evidence type="ECO:0000256" key="3">
    <source>
        <dbReference type="ARBA" id="ARBA00022553"/>
    </source>
</evidence>
<evidence type="ECO:0000256" key="7">
    <source>
        <dbReference type="ARBA" id="ARBA00022840"/>
    </source>
</evidence>
<keyword evidence="3" id="KW-0597">Phosphoprotein</keyword>
<gene>
    <name evidence="12" type="ORF">A3D53_01590</name>
</gene>